<dbReference type="GO" id="GO:0046872">
    <property type="term" value="F:metal ion binding"/>
    <property type="evidence" value="ECO:0007669"/>
    <property type="project" value="UniProtKB-KW"/>
</dbReference>
<dbReference type="FunCoup" id="A7TT40">
    <property type="interactions" value="64"/>
</dbReference>
<gene>
    <name evidence="3" type="ORF">Kpol_361p1</name>
</gene>
<dbReference type="Gene3D" id="3.20.20.140">
    <property type="entry name" value="Metal-dependent hydrolases"/>
    <property type="match status" value="1"/>
</dbReference>
<evidence type="ECO:0000313" key="4">
    <source>
        <dbReference type="Proteomes" id="UP000000267"/>
    </source>
</evidence>
<dbReference type="AlphaFoldDB" id="A7TT40"/>
<feature type="binding site" evidence="2">
    <location>
        <position position="204"/>
    </location>
    <ligand>
        <name>a divalent metal cation</name>
        <dbReference type="ChEBI" id="CHEBI:60240"/>
        <label>2</label>
    </ligand>
</feature>
<dbReference type="eggNOG" id="KOG3020">
    <property type="taxonomic scope" value="Eukaryota"/>
</dbReference>
<keyword evidence="1" id="KW-0378">Hydrolase</keyword>
<dbReference type="PIRSF" id="PIRSF005902">
    <property type="entry name" value="DNase_TatD"/>
    <property type="match status" value="1"/>
</dbReference>
<dbReference type="EMBL" id="DS480541">
    <property type="protein sequence ID" value="EDO14564.1"/>
    <property type="molecule type" value="Genomic_DNA"/>
</dbReference>
<accession>A7TT40</accession>
<dbReference type="InterPro" id="IPR053044">
    <property type="entry name" value="Metallo-hydrolase/TatD-type"/>
</dbReference>
<dbReference type="SUPFAM" id="SSF51556">
    <property type="entry name" value="Metallo-dependent hydrolases"/>
    <property type="match status" value="1"/>
</dbReference>
<dbReference type="Pfam" id="PF01026">
    <property type="entry name" value="TatD_DNase"/>
    <property type="match status" value="1"/>
</dbReference>
<dbReference type="InterPro" id="IPR001130">
    <property type="entry name" value="TatD-like"/>
</dbReference>
<dbReference type="PANTHER" id="PTHR47345">
    <property type="entry name" value="CUT9-INTERACTING PROTEIN SCN1"/>
    <property type="match status" value="1"/>
</dbReference>
<dbReference type="Proteomes" id="UP000000267">
    <property type="component" value="Unassembled WGS sequence"/>
</dbReference>
<dbReference type="OMA" id="VPCFGWH"/>
<feature type="binding site" evidence="2">
    <location>
        <position position="259"/>
    </location>
    <ligand>
        <name>a divalent metal cation</name>
        <dbReference type="ChEBI" id="CHEBI:60240"/>
        <label>1</label>
    </ligand>
</feature>
<feature type="binding site" evidence="2">
    <location>
        <position position="8"/>
    </location>
    <ligand>
        <name>a divalent metal cation</name>
        <dbReference type="ChEBI" id="CHEBI:60240"/>
        <label>1</label>
    </ligand>
</feature>
<reference evidence="3 4" key="1">
    <citation type="journal article" date="2007" name="Proc. Natl. Acad. Sci. U.S.A.">
        <title>Independent sorting-out of thousands of duplicated gene pairs in two yeast species descended from a whole-genome duplication.</title>
        <authorList>
            <person name="Scannell D.R."/>
            <person name="Frank A.C."/>
            <person name="Conant G.C."/>
            <person name="Byrne K.P."/>
            <person name="Woolfit M."/>
            <person name="Wolfe K.H."/>
        </authorList>
    </citation>
    <scope>NUCLEOTIDE SEQUENCE [LARGE SCALE GENOMIC DNA]</scope>
    <source>
        <strain evidence="4">ATCC 22028 / DSM 70294 / BCRC 21397 / CBS 2163 / NBRC 10782 / NRRL Y-8283 / UCD 57-17</strain>
    </source>
</reference>
<evidence type="ECO:0000256" key="2">
    <source>
        <dbReference type="PIRSR" id="PIRSR005902-1"/>
    </source>
</evidence>
<evidence type="ECO:0000256" key="1">
    <source>
        <dbReference type="ARBA" id="ARBA00022801"/>
    </source>
</evidence>
<feature type="binding site" evidence="2">
    <location>
        <position position="10"/>
    </location>
    <ligand>
        <name>a divalent metal cation</name>
        <dbReference type="ChEBI" id="CHEBI:60240"/>
        <label>1</label>
    </ligand>
</feature>
<feature type="binding site" evidence="2">
    <location>
        <position position="124"/>
    </location>
    <ligand>
        <name>a divalent metal cation</name>
        <dbReference type="ChEBI" id="CHEBI:60240"/>
        <label>1</label>
    </ligand>
</feature>
<dbReference type="InParanoid" id="A7TT40"/>
<dbReference type="InterPro" id="IPR018228">
    <property type="entry name" value="DNase_TatD-rel_CS"/>
</dbReference>
<dbReference type="RefSeq" id="XP_001642422.1">
    <property type="nucleotide sequence ID" value="XM_001642372.1"/>
</dbReference>
<dbReference type="PhylomeDB" id="A7TT40"/>
<dbReference type="PROSITE" id="PS01091">
    <property type="entry name" value="TATD_3"/>
    <property type="match status" value="1"/>
</dbReference>
<dbReference type="GeneID" id="5542575"/>
<dbReference type="KEGG" id="vpo:Kpol_361p1"/>
<proteinExistence type="predicted"/>
<dbReference type="HOGENOM" id="CLU_031506_3_1_1"/>
<organism evidence="4">
    <name type="scientific">Vanderwaltozyma polyspora (strain ATCC 22028 / DSM 70294 / BCRC 21397 / CBS 2163 / NBRC 10782 / NRRL Y-8283 / UCD 57-17)</name>
    <name type="common">Kluyveromyces polysporus</name>
    <dbReference type="NCBI Taxonomy" id="436907"/>
    <lineage>
        <taxon>Eukaryota</taxon>
        <taxon>Fungi</taxon>
        <taxon>Dikarya</taxon>
        <taxon>Ascomycota</taxon>
        <taxon>Saccharomycotina</taxon>
        <taxon>Saccharomycetes</taxon>
        <taxon>Saccharomycetales</taxon>
        <taxon>Saccharomycetaceae</taxon>
        <taxon>Vanderwaltozyma</taxon>
    </lineage>
</organism>
<keyword evidence="2" id="KW-0479">Metal-binding</keyword>
<keyword evidence="4" id="KW-1185">Reference proteome</keyword>
<feature type="binding site" evidence="2">
    <location>
        <position position="177"/>
    </location>
    <ligand>
        <name>a divalent metal cation</name>
        <dbReference type="ChEBI" id="CHEBI:60240"/>
        <label>2</label>
    </ligand>
</feature>
<dbReference type="GO" id="GO:0016788">
    <property type="term" value="F:hydrolase activity, acting on ester bonds"/>
    <property type="evidence" value="ECO:0007669"/>
    <property type="project" value="InterPro"/>
</dbReference>
<dbReference type="InterPro" id="IPR032466">
    <property type="entry name" value="Metal_Hydrolase"/>
</dbReference>
<dbReference type="OrthoDB" id="413993at2759"/>
<protein>
    <submittedName>
        <fullName evidence="3">Uncharacterized protein</fullName>
    </submittedName>
</protein>
<dbReference type="PANTHER" id="PTHR47345:SF1">
    <property type="entry name" value="CUT9-INTERACTING PROTEIN SCN1"/>
    <property type="match status" value="1"/>
</dbReference>
<evidence type="ECO:0000313" key="3">
    <source>
        <dbReference type="EMBL" id="EDO14564.1"/>
    </source>
</evidence>
<sequence length="308" mass="35660">MPSFVDAHCHVRTPIDDTEDSKFEIGNDGEIIRCVMSTNNLDWEKVKRLKGCGDQIIRCFGIHPWYSHLFSNGDVRKVEHYADVLDYKDESEFVKLLNHLPDPIPIELYIRKEFDTNSVMVIGEIGLDKLFRLPESGFYTDGEHPLSRVKVKMSHQIFVFTRMCQLASKYDKPVSIHNVKSHGQMYDICKQELFNNVSIKICLHSYSGSLDSLKSFWLKEYGADRIYLSLSKWINFKSLEDAKNLVSILPVGSILTETDYPIDTFSSKELKEKLQFICIHLQEFLKLDSVDEVKSLVLQNFQNYIGQE</sequence>
<name>A7TT40_VANPO</name>